<accession>A0A8H6SG63</accession>
<comment type="caution">
    <text evidence="1">The sequence shown here is derived from an EMBL/GenBank/DDBJ whole genome shotgun (WGS) entry which is preliminary data.</text>
</comment>
<sequence>MSDDPSALDQLIGLKVLLQEQVISCTERAHHEQERQITQHKGREDRMVLEADIRQVLERIGVMRDQRQEEQKTTNVDTQTILDLLRTSHAEHMERIRGRFQELSSQRDEQHEALLREIHKSKARR</sequence>
<evidence type="ECO:0000313" key="2">
    <source>
        <dbReference type="Proteomes" id="UP000636479"/>
    </source>
</evidence>
<proteinExistence type="predicted"/>
<dbReference type="EMBL" id="JACAZF010000007">
    <property type="protein sequence ID" value="KAF7298911.1"/>
    <property type="molecule type" value="Genomic_DNA"/>
</dbReference>
<gene>
    <name evidence="1" type="ORF">MIND_00839100</name>
</gene>
<evidence type="ECO:0000313" key="1">
    <source>
        <dbReference type="EMBL" id="KAF7298911.1"/>
    </source>
</evidence>
<dbReference type="AlphaFoldDB" id="A0A8H6SG63"/>
<protein>
    <submittedName>
        <fullName evidence="1">Uncharacterized protein</fullName>
    </submittedName>
</protein>
<dbReference type="RefSeq" id="XP_037218299.1">
    <property type="nucleotide sequence ID" value="XM_037365057.1"/>
</dbReference>
<organism evidence="1 2">
    <name type="scientific">Mycena indigotica</name>
    <dbReference type="NCBI Taxonomy" id="2126181"/>
    <lineage>
        <taxon>Eukaryota</taxon>
        <taxon>Fungi</taxon>
        <taxon>Dikarya</taxon>
        <taxon>Basidiomycota</taxon>
        <taxon>Agaricomycotina</taxon>
        <taxon>Agaricomycetes</taxon>
        <taxon>Agaricomycetidae</taxon>
        <taxon>Agaricales</taxon>
        <taxon>Marasmiineae</taxon>
        <taxon>Mycenaceae</taxon>
        <taxon>Mycena</taxon>
    </lineage>
</organism>
<name>A0A8H6SG63_9AGAR</name>
<dbReference type="GeneID" id="59347573"/>
<dbReference type="OrthoDB" id="3020121at2759"/>
<dbReference type="Proteomes" id="UP000636479">
    <property type="component" value="Unassembled WGS sequence"/>
</dbReference>
<keyword evidence="2" id="KW-1185">Reference proteome</keyword>
<reference evidence="1" key="1">
    <citation type="submission" date="2020-05" db="EMBL/GenBank/DDBJ databases">
        <title>Mycena genomes resolve the evolution of fungal bioluminescence.</title>
        <authorList>
            <person name="Tsai I.J."/>
        </authorList>
    </citation>
    <scope>NUCLEOTIDE SEQUENCE</scope>
    <source>
        <strain evidence="1">171206Taipei</strain>
    </source>
</reference>